<feature type="region of interest" description="Disordered" evidence="1">
    <location>
        <begin position="20"/>
        <end position="160"/>
    </location>
</feature>
<dbReference type="Proteomes" id="UP000398389">
    <property type="component" value="Unassembled WGS sequence"/>
</dbReference>
<dbReference type="OrthoDB" id="4090463at2759"/>
<sequence>MISSTQTNYAGQQGWNDCLPSTFLESSSSPSSSKKHSSSSKSHSKRYAVAPLPQALYPTSSSTSLHSLNHPPTDGPAVLPPPPMCLPSATENVPYSDDDDSLTSSSGSSSFSSSHSCSLSSSSSSLTTDNNSQSSSSIPSSSAPPSLTDNLESSSSSSSEPSILSQLEQVLSLPSTLPAREFAHYKVRLLKLVPELGPQHTIVVSQCLTIALDGNKSAARTEIVKHMMVHGAISSWAIPLRKVVESTVPETS</sequence>
<dbReference type="AlphaFoldDB" id="A0A5E8B4J5"/>
<dbReference type="GeneID" id="43579915"/>
<name>A0A5E8B4J5_9ASCO</name>
<dbReference type="EMBL" id="CABVLU010000001">
    <property type="protein sequence ID" value="VVT46193.1"/>
    <property type="molecule type" value="Genomic_DNA"/>
</dbReference>
<gene>
    <name evidence="2" type="ORF">SAPINGB_P001092</name>
</gene>
<protein>
    <submittedName>
        <fullName evidence="2">Uncharacterized protein</fullName>
    </submittedName>
</protein>
<evidence type="ECO:0000313" key="3">
    <source>
        <dbReference type="Proteomes" id="UP000398389"/>
    </source>
</evidence>
<feature type="compositionally biased region" description="Basic residues" evidence="1">
    <location>
        <begin position="33"/>
        <end position="46"/>
    </location>
</feature>
<evidence type="ECO:0000313" key="2">
    <source>
        <dbReference type="EMBL" id="VVT46193.1"/>
    </source>
</evidence>
<accession>A0A5E8B4J5</accession>
<organism evidence="2 3">
    <name type="scientific">Magnusiomyces paraingens</name>
    <dbReference type="NCBI Taxonomy" id="2606893"/>
    <lineage>
        <taxon>Eukaryota</taxon>
        <taxon>Fungi</taxon>
        <taxon>Dikarya</taxon>
        <taxon>Ascomycota</taxon>
        <taxon>Saccharomycotina</taxon>
        <taxon>Dipodascomycetes</taxon>
        <taxon>Dipodascales</taxon>
        <taxon>Dipodascaceae</taxon>
        <taxon>Magnusiomyces</taxon>
    </lineage>
</organism>
<dbReference type="RefSeq" id="XP_031851706.1">
    <property type="nucleotide sequence ID" value="XM_031995815.1"/>
</dbReference>
<proteinExistence type="predicted"/>
<keyword evidence="3" id="KW-1185">Reference proteome</keyword>
<reference evidence="2 3" key="1">
    <citation type="submission" date="2019-09" db="EMBL/GenBank/DDBJ databases">
        <authorList>
            <person name="Brejova B."/>
        </authorList>
    </citation>
    <scope>NUCLEOTIDE SEQUENCE [LARGE SCALE GENOMIC DNA]</scope>
</reference>
<evidence type="ECO:0000256" key="1">
    <source>
        <dbReference type="SAM" id="MobiDB-lite"/>
    </source>
</evidence>
<feature type="compositionally biased region" description="Low complexity" evidence="1">
    <location>
        <begin position="58"/>
        <end position="71"/>
    </location>
</feature>
<feature type="compositionally biased region" description="Low complexity" evidence="1">
    <location>
        <begin position="102"/>
        <end position="160"/>
    </location>
</feature>